<sequence>MCVKGFKFFGRSLVGCIVCGFCLEGALIADEAGRQEGSVSLMVDDPAYQNFLLKLEQDKANVTELNDSAVIVEEVLPNPEDTTVMRFSTSLSDSASLNKSAVFIFSQAQEKLNSEPAGIQDRIDSIDILKKTIQKGL</sequence>
<gene>
    <name evidence="1" type="ORF">MARGE09_P3416</name>
</gene>
<dbReference type="KEGG" id="marq:MARGE09_P3416"/>
<evidence type="ECO:0000313" key="1">
    <source>
        <dbReference type="EMBL" id="BCD99215.1"/>
    </source>
</evidence>
<dbReference type="AlphaFoldDB" id="A0AAN1WKG4"/>
<name>A0AAN1WKG4_9GAMM</name>
<reference evidence="1 2" key="1">
    <citation type="journal article" date="2022" name="IScience">
        <title>An ultrasensitive nanofiber-based assay for enzymatic hydrolysis and deep-sea microbial degradation of cellulose.</title>
        <authorList>
            <person name="Tsudome M."/>
            <person name="Tachioka M."/>
            <person name="Miyazaki M."/>
            <person name="Uchimura K."/>
            <person name="Tsuda M."/>
            <person name="Takaki Y."/>
            <person name="Deguchi S."/>
        </authorList>
    </citation>
    <scope>NUCLEOTIDE SEQUENCE [LARGE SCALE GENOMIC DNA]</scope>
    <source>
        <strain evidence="1 2">GE09</strain>
    </source>
</reference>
<dbReference type="EMBL" id="AP023086">
    <property type="protein sequence ID" value="BCD99215.1"/>
    <property type="molecule type" value="Genomic_DNA"/>
</dbReference>
<accession>A0AAN1WKG4</accession>
<evidence type="ECO:0000313" key="2">
    <source>
        <dbReference type="Proteomes" id="UP001320119"/>
    </source>
</evidence>
<proteinExistence type="predicted"/>
<protein>
    <submittedName>
        <fullName evidence="1">Uncharacterized protein</fullName>
    </submittedName>
</protein>
<dbReference type="Proteomes" id="UP001320119">
    <property type="component" value="Chromosome"/>
</dbReference>
<organism evidence="1 2">
    <name type="scientific">Marinagarivorans cellulosilyticus</name>
    <dbReference type="NCBI Taxonomy" id="2721545"/>
    <lineage>
        <taxon>Bacteria</taxon>
        <taxon>Pseudomonadati</taxon>
        <taxon>Pseudomonadota</taxon>
        <taxon>Gammaproteobacteria</taxon>
        <taxon>Cellvibrionales</taxon>
        <taxon>Cellvibrionaceae</taxon>
        <taxon>Marinagarivorans</taxon>
    </lineage>
</organism>
<keyword evidence="2" id="KW-1185">Reference proteome</keyword>